<dbReference type="RefSeq" id="WP_184831141.1">
    <property type="nucleotide sequence ID" value="NZ_BAAAVN010000005.1"/>
</dbReference>
<dbReference type="PANTHER" id="PTHR46825:SF8">
    <property type="entry name" value="BETA-LACTAMASE-RELATED"/>
    <property type="match status" value="1"/>
</dbReference>
<dbReference type="PANTHER" id="PTHR46825">
    <property type="entry name" value="D-ALANYL-D-ALANINE-CARBOXYPEPTIDASE/ENDOPEPTIDASE AMPH"/>
    <property type="match status" value="1"/>
</dbReference>
<dbReference type="SUPFAM" id="SSF56601">
    <property type="entry name" value="beta-lactamase/transpeptidase-like"/>
    <property type="match status" value="1"/>
</dbReference>
<dbReference type="Pfam" id="PF00144">
    <property type="entry name" value="Beta-lactamase"/>
    <property type="match status" value="1"/>
</dbReference>
<reference evidence="2 3" key="1">
    <citation type="submission" date="2020-08" db="EMBL/GenBank/DDBJ databases">
        <title>Sequencing the genomes of 1000 actinobacteria strains.</title>
        <authorList>
            <person name="Klenk H.-P."/>
        </authorList>
    </citation>
    <scope>NUCLEOTIDE SEQUENCE [LARGE SCALE GENOMIC DNA]</scope>
    <source>
        <strain evidence="2 3">DSM 17294</strain>
    </source>
</reference>
<evidence type="ECO:0000313" key="3">
    <source>
        <dbReference type="Proteomes" id="UP000558997"/>
    </source>
</evidence>
<evidence type="ECO:0000313" key="2">
    <source>
        <dbReference type="EMBL" id="MBB5977283.1"/>
    </source>
</evidence>
<keyword evidence="3" id="KW-1185">Reference proteome</keyword>
<organism evidence="2 3">
    <name type="scientific">Kribbella solani</name>
    <dbReference type="NCBI Taxonomy" id="236067"/>
    <lineage>
        <taxon>Bacteria</taxon>
        <taxon>Bacillati</taxon>
        <taxon>Actinomycetota</taxon>
        <taxon>Actinomycetes</taxon>
        <taxon>Propionibacteriales</taxon>
        <taxon>Kribbellaceae</taxon>
        <taxon>Kribbella</taxon>
    </lineage>
</organism>
<gene>
    <name evidence="2" type="ORF">HDA44_000624</name>
</gene>
<dbReference type="InterPro" id="IPR050491">
    <property type="entry name" value="AmpC-like"/>
</dbReference>
<dbReference type="Gene3D" id="3.40.710.10">
    <property type="entry name" value="DD-peptidase/beta-lactamase superfamily"/>
    <property type="match status" value="1"/>
</dbReference>
<dbReference type="InterPro" id="IPR001466">
    <property type="entry name" value="Beta-lactam-related"/>
</dbReference>
<proteinExistence type="predicted"/>
<name>A0A841DFH0_9ACTN</name>
<protein>
    <submittedName>
        <fullName evidence="2">CubicO group peptidase (Beta-lactamase class C family)</fullName>
    </submittedName>
</protein>
<sequence>MTVRHETGESVHAGLETWVDEELRDLAVPGLAVGVRYGDREQHVFRGITSVDNPLEVNESTVFHWASVTKTFTATLVMHLVDRGQVELDAPIRRYLPELSLRDADVRVLHLLNHTAGWTGDVPYRAVSAETAASGFLEALGRAPQLTPPGTVVSYNNAAYIVAGRLVEKVTGTDYAGTVRDLLLEPLALRNTFADAGDVMTRRFAVGHELREGTDVVVGPWPVPAYARSAGGLSGTSADLLAWARFHLNDAALAGREVLAPNSRVALRTATAQAQGSELGDATGIGWLLRDVGGTAFAGHSGVATGQVARLDIAPAHDFALCILTNSGTFGPRLVSRLRRKIVQELLGVDYAPPRTRPFTAEESQALSGRYATEELVIDVAPDDHSLALTIRVAPRDPRTGERDLTDEVFAVPVGVAVGESDRHIVGLQGQFAGVRGRFLYDESLGLDALDFGGRLALRETTSEVR</sequence>
<dbReference type="InterPro" id="IPR012338">
    <property type="entry name" value="Beta-lactam/transpept-like"/>
</dbReference>
<feature type="domain" description="Beta-lactamase-related" evidence="1">
    <location>
        <begin position="17"/>
        <end position="334"/>
    </location>
</feature>
<comment type="caution">
    <text evidence="2">The sequence shown here is derived from an EMBL/GenBank/DDBJ whole genome shotgun (WGS) entry which is preliminary data.</text>
</comment>
<dbReference type="EMBL" id="JACHNF010000001">
    <property type="protein sequence ID" value="MBB5977283.1"/>
    <property type="molecule type" value="Genomic_DNA"/>
</dbReference>
<accession>A0A841DFH0</accession>
<evidence type="ECO:0000259" key="1">
    <source>
        <dbReference type="Pfam" id="PF00144"/>
    </source>
</evidence>
<dbReference type="AlphaFoldDB" id="A0A841DFH0"/>
<dbReference type="Proteomes" id="UP000558997">
    <property type="component" value="Unassembled WGS sequence"/>
</dbReference>